<dbReference type="KEGG" id="bnm:BALAC2494_00767"/>
<dbReference type="InterPro" id="IPR016169">
    <property type="entry name" value="FAD-bd_PCMH_sub2"/>
</dbReference>
<comment type="pathway">
    <text evidence="4 17">Cell wall biogenesis; peptidoglycan biosynthesis.</text>
</comment>
<dbReference type="InterPro" id="IPR006094">
    <property type="entry name" value="Oxid_FAD_bind_N"/>
</dbReference>
<evidence type="ECO:0000256" key="6">
    <source>
        <dbReference type="ARBA" id="ARBA00022490"/>
    </source>
</evidence>
<dbReference type="GO" id="GO:0009252">
    <property type="term" value="P:peptidoglycan biosynthetic process"/>
    <property type="evidence" value="ECO:0007669"/>
    <property type="project" value="UniProtKB-UniRule"/>
</dbReference>
<keyword evidence="10 17" id="KW-0521">NADP</keyword>
<evidence type="ECO:0000256" key="9">
    <source>
        <dbReference type="ARBA" id="ARBA00022827"/>
    </source>
</evidence>
<dbReference type="InterPro" id="IPR011601">
    <property type="entry name" value="MurB_C"/>
</dbReference>
<dbReference type="GO" id="GO:0008762">
    <property type="term" value="F:UDP-N-acetylmuramate dehydrogenase activity"/>
    <property type="evidence" value="ECO:0007669"/>
    <property type="project" value="UniProtKB-UniRule"/>
</dbReference>
<evidence type="ECO:0000256" key="10">
    <source>
        <dbReference type="ARBA" id="ARBA00022857"/>
    </source>
</evidence>
<dbReference type="Gene3D" id="3.90.78.10">
    <property type="entry name" value="UDP-N-acetylenolpyruvoylglucosamine reductase, C-terminal domain"/>
    <property type="match status" value="1"/>
</dbReference>
<dbReference type="GO" id="GO:0071555">
    <property type="term" value="P:cell wall organization"/>
    <property type="evidence" value="ECO:0007669"/>
    <property type="project" value="UniProtKB-KW"/>
</dbReference>
<feature type="domain" description="FAD-binding PCMH-type" evidence="18">
    <location>
        <begin position="22"/>
        <end position="213"/>
    </location>
</feature>
<dbReference type="PROSITE" id="PS51387">
    <property type="entry name" value="FAD_PCMH"/>
    <property type="match status" value="1"/>
</dbReference>
<dbReference type="Pfam" id="PF01565">
    <property type="entry name" value="FAD_binding_4"/>
    <property type="match status" value="1"/>
</dbReference>
<comment type="subcellular location">
    <subcellularLocation>
        <location evidence="3 17">Cytoplasm</location>
    </subcellularLocation>
</comment>
<feature type="active site" description="Proton donor" evidence="17">
    <location>
        <position position="316"/>
    </location>
</feature>
<dbReference type="PANTHER" id="PTHR21071:SF4">
    <property type="entry name" value="UDP-N-ACETYLENOLPYRUVOYLGLUCOSAMINE REDUCTASE"/>
    <property type="match status" value="1"/>
</dbReference>
<evidence type="ECO:0000256" key="5">
    <source>
        <dbReference type="ARBA" id="ARBA00010485"/>
    </source>
</evidence>
<feature type="active site" evidence="17">
    <location>
        <position position="176"/>
    </location>
</feature>
<proteinExistence type="inferred from homology"/>
<evidence type="ECO:0000256" key="14">
    <source>
        <dbReference type="ARBA" id="ARBA00023306"/>
    </source>
</evidence>
<dbReference type="GO" id="GO:0005829">
    <property type="term" value="C:cytosol"/>
    <property type="evidence" value="ECO:0007669"/>
    <property type="project" value="TreeGrafter"/>
</dbReference>
<keyword evidence="12 17" id="KW-0573">Peptidoglycan synthesis</keyword>
<reference evidence="19 20" key="1">
    <citation type="journal article" date="2011" name="J. Bacteriol.">
        <title>Genome Sequence of the Probiotic Strain Bifidobacterium animalis subsp. lactis CNCM I-2494.</title>
        <authorList>
            <person name="Chervaux C."/>
            <person name="Grimaldi C."/>
            <person name="Bolotin A."/>
            <person name="Quinquis B."/>
            <person name="Legrain-Raspaud S."/>
            <person name="van Hylckama Vlieg J.E."/>
            <person name="Denariaz G."/>
            <person name="Smokvina T."/>
        </authorList>
    </citation>
    <scope>NUCLEOTIDE SEQUENCE [LARGE SCALE GENOMIC DNA]</scope>
    <source>
        <strain evidence="19 20">CNCM I-2494</strain>
    </source>
</reference>
<keyword evidence="9 17" id="KW-0274">FAD</keyword>
<keyword evidence="7 17" id="KW-0132">Cell division</keyword>
<evidence type="ECO:0000256" key="2">
    <source>
        <dbReference type="ARBA" id="ARBA00003921"/>
    </source>
</evidence>
<evidence type="ECO:0000256" key="13">
    <source>
        <dbReference type="ARBA" id="ARBA00023002"/>
    </source>
</evidence>
<evidence type="ECO:0000313" key="19">
    <source>
        <dbReference type="EMBL" id="AEK29817.1"/>
    </source>
</evidence>
<dbReference type="InterPro" id="IPR016167">
    <property type="entry name" value="FAD-bd_PCMH_sub1"/>
</dbReference>
<comment type="function">
    <text evidence="2 17">Cell wall formation.</text>
</comment>
<evidence type="ECO:0000256" key="17">
    <source>
        <dbReference type="HAMAP-Rule" id="MF_00037"/>
    </source>
</evidence>
<keyword evidence="14 17" id="KW-0131">Cell cycle</keyword>
<dbReference type="Pfam" id="PF02873">
    <property type="entry name" value="MurB_C"/>
    <property type="match status" value="1"/>
</dbReference>
<dbReference type="InterPro" id="IPR036318">
    <property type="entry name" value="FAD-bd_PCMH-like_sf"/>
</dbReference>
<sequence>MVGFFVTVGCMTSFAELTTMDVGGYIERFVEPTTRVALIEEVEDADSKGIPLCVIGGGSNMLASDDEFHGVVIRDARRNIIVPDEAAPVEGGDYTVHVNAEAGVNWDDLVQFCVERGLEGLEGLSGIPGTVGASVVQNIGAYGQEVASAVESVEVWDREEKKTLDMSNVDMQFGYRFSLLKRSMYKAPGVPNAQYYPTPRYIVLSVTFALVHTGTGTVNYPQLASALNVNLHDRMPIDRIRAAVLEVRASKGMLEDATRYREPIMMGTKRADQVEAAIAAQHAFREQHDGAARDMIIDIASDTGTNSDPNRRSCGSFFMNPIISEADAARLPEDAPRFPATLPDGSTGVKTSAAWLIDHAGFHKGYKLSDDARAGLSTLHTLSITNRGGATCNDIVKLADAIRDGVRKQFGVTLIPEPVLVNVTL</sequence>
<dbReference type="SUPFAM" id="SSF56176">
    <property type="entry name" value="FAD-binding/transporter-associated domain-like"/>
    <property type="match status" value="1"/>
</dbReference>
<keyword evidence="15 17" id="KW-0961">Cell wall biogenesis/degradation</keyword>
<name>A0A806FG47_BIFAN</name>
<gene>
    <name evidence="17" type="primary">murB</name>
    <name evidence="19" type="ORF">BALAC2494_00767</name>
</gene>
<dbReference type="GO" id="GO:0051301">
    <property type="term" value="P:cell division"/>
    <property type="evidence" value="ECO:0007669"/>
    <property type="project" value="UniProtKB-KW"/>
</dbReference>
<dbReference type="InterPro" id="IPR036635">
    <property type="entry name" value="MurB_C_sf"/>
</dbReference>
<evidence type="ECO:0000313" key="20">
    <source>
        <dbReference type="Proteomes" id="UP000008394"/>
    </source>
</evidence>
<comment type="catalytic activity">
    <reaction evidence="16 17">
        <text>UDP-N-acetyl-alpha-D-muramate + NADP(+) = UDP-N-acetyl-3-O-(1-carboxyvinyl)-alpha-D-glucosamine + NADPH + H(+)</text>
        <dbReference type="Rhea" id="RHEA:12248"/>
        <dbReference type="ChEBI" id="CHEBI:15378"/>
        <dbReference type="ChEBI" id="CHEBI:57783"/>
        <dbReference type="ChEBI" id="CHEBI:58349"/>
        <dbReference type="ChEBI" id="CHEBI:68483"/>
        <dbReference type="ChEBI" id="CHEBI:70757"/>
        <dbReference type="EC" id="1.3.1.98"/>
    </reaction>
</comment>
<evidence type="ECO:0000256" key="7">
    <source>
        <dbReference type="ARBA" id="ARBA00022618"/>
    </source>
</evidence>
<accession>A0A806FG47</accession>
<evidence type="ECO:0000256" key="3">
    <source>
        <dbReference type="ARBA" id="ARBA00004496"/>
    </source>
</evidence>
<evidence type="ECO:0000256" key="12">
    <source>
        <dbReference type="ARBA" id="ARBA00022984"/>
    </source>
</evidence>
<keyword evidence="13 17" id="KW-0560">Oxidoreductase</keyword>
<dbReference type="EC" id="1.3.1.98" evidence="17"/>
<dbReference type="GO" id="GO:0071949">
    <property type="term" value="F:FAD binding"/>
    <property type="evidence" value="ECO:0007669"/>
    <property type="project" value="InterPro"/>
</dbReference>
<dbReference type="HAMAP" id="MF_00037">
    <property type="entry name" value="MurB"/>
    <property type="match status" value="1"/>
</dbReference>
<dbReference type="InterPro" id="IPR016166">
    <property type="entry name" value="FAD-bd_PCMH"/>
</dbReference>
<dbReference type="InterPro" id="IPR003170">
    <property type="entry name" value="MurB"/>
</dbReference>
<dbReference type="Proteomes" id="UP000008394">
    <property type="component" value="Chromosome"/>
</dbReference>
<dbReference type="EMBL" id="CP002915">
    <property type="protein sequence ID" value="AEK29817.1"/>
    <property type="molecule type" value="Genomic_DNA"/>
</dbReference>
<dbReference type="SUPFAM" id="SSF56194">
    <property type="entry name" value="Uridine diphospho-N-Acetylenolpyruvylglucosamine reductase, MurB, C-terminal domain"/>
    <property type="match status" value="1"/>
</dbReference>
<evidence type="ECO:0000256" key="11">
    <source>
        <dbReference type="ARBA" id="ARBA00022960"/>
    </source>
</evidence>
<comment type="cofactor">
    <cofactor evidence="1 17">
        <name>FAD</name>
        <dbReference type="ChEBI" id="CHEBI:57692"/>
    </cofactor>
</comment>
<dbReference type="GO" id="GO:0008360">
    <property type="term" value="P:regulation of cell shape"/>
    <property type="evidence" value="ECO:0007669"/>
    <property type="project" value="UniProtKB-KW"/>
</dbReference>
<organism evidence="19 20">
    <name type="scientific">Bifidobacterium animalis subsp. lactis CNCM I-2494</name>
    <dbReference type="NCBI Taxonomy" id="1042403"/>
    <lineage>
        <taxon>Bacteria</taxon>
        <taxon>Bacillati</taxon>
        <taxon>Actinomycetota</taxon>
        <taxon>Actinomycetes</taxon>
        <taxon>Bifidobacteriales</taxon>
        <taxon>Bifidobacteriaceae</taxon>
        <taxon>Bifidobacterium</taxon>
    </lineage>
</organism>
<keyword evidence="6 17" id="KW-0963">Cytoplasm</keyword>
<protein>
    <recommendedName>
        <fullName evidence="17">UDP-N-acetylenolpyruvoylglucosamine reductase</fullName>
        <ecNumber evidence="17">1.3.1.98</ecNumber>
    </recommendedName>
    <alternativeName>
        <fullName evidence="17">UDP-N-acetylmuramate dehydrogenase</fullName>
    </alternativeName>
</protein>
<dbReference type="AlphaFoldDB" id="A0A806FG47"/>
<comment type="similarity">
    <text evidence="5 17">Belongs to the MurB family.</text>
</comment>
<feature type="active site" evidence="17">
    <location>
        <position position="417"/>
    </location>
</feature>
<evidence type="ECO:0000256" key="4">
    <source>
        <dbReference type="ARBA" id="ARBA00004752"/>
    </source>
</evidence>
<dbReference type="Gene3D" id="3.30.465.10">
    <property type="match status" value="1"/>
</dbReference>
<dbReference type="UniPathway" id="UPA00219"/>
<evidence type="ECO:0000256" key="16">
    <source>
        <dbReference type="ARBA" id="ARBA00048914"/>
    </source>
</evidence>
<keyword evidence="8 17" id="KW-0285">Flavoprotein</keyword>
<keyword evidence="11 17" id="KW-0133">Cell shape</keyword>
<dbReference type="PANTHER" id="PTHR21071">
    <property type="entry name" value="UDP-N-ACETYLENOLPYRUVOYLGLUCOSAMINE REDUCTASE"/>
    <property type="match status" value="1"/>
</dbReference>
<evidence type="ECO:0000256" key="1">
    <source>
        <dbReference type="ARBA" id="ARBA00001974"/>
    </source>
</evidence>
<evidence type="ECO:0000256" key="15">
    <source>
        <dbReference type="ARBA" id="ARBA00023316"/>
    </source>
</evidence>
<dbReference type="Gene3D" id="3.30.43.10">
    <property type="entry name" value="Uridine Diphospho-n-acetylenolpyruvylglucosamine Reductase, domain 2"/>
    <property type="match status" value="1"/>
</dbReference>
<evidence type="ECO:0000259" key="18">
    <source>
        <dbReference type="PROSITE" id="PS51387"/>
    </source>
</evidence>
<evidence type="ECO:0000256" key="8">
    <source>
        <dbReference type="ARBA" id="ARBA00022630"/>
    </source>
</evidence>